<keyword evidence="6" id="KW-0464">Manganese</keyword>
<dbReference type="InterPro" id="IPR004843">
    <property type="entry name" value="Calcineurin-like_PHP"/>
</dbReference>
<dbReference type="GO" id="GO:0008758">
    <property type="term" value="F:UDP-2,3-diacylglucosamine hydrolase activity"/>
    <property type="evidence" value="ECO:0007669"/>
    <property type="project" value="TreeGrafter"/>
</dbReference>
<dbReference type="GO" id="GO:0016020">
    <property type="term" value="C:membrane"/>
    <property type="evidence" value="ECO:0007669"/>
    <property type="project" value="GOC"/>
</dbReference>
<dbReference type="EMBL" id="QNBC01000050">
    <property type="protein sequence ID" value="RKX66251.1"/>
    <property type="molecule type" value="Genomic_DNA"/>
</dbReference>
<proteinExistence type="predicted"/>
<dbReference type="Proteomes" id="UP000282321">
    <property type="component" value="Unassembled WGS sequence"/>
</dbReference>
<keyword evidence="2" id="KW-0997">Cell inner membrane</keyword>
<organism evidence="8 9">
    <name type="scientific">candidate division TA06 bacterium</name>
    <dbReference type="NCBI Taxonomy" id="2250710"/>
    <lineage>
        <taxon>Bacteria</taxon>
        <taxon>Bacteria division TA06</taxon>
    </lineage>
</organism>
<keyword evidence="3" id="KW-0479">Metal-binding</keyword>
<accession>A0A660S838</accession>
<keyword evidence="5" id="KW-0472">Membrane</keyword>
<dbReference type="InterPro" id="IPR043461">
    <property type="entry name" value="LpxH-like"/>
</dbReference>
<dbReference type="PANTHER" id="PTHR34990:SF1">
    <property type="entry name" value="UDP-2,3-DIACYLGLUCOSAMINE HYDROLASE"/>
    <property type="match status" value="1"/>
</dbReference>
<dbReference type="InterPro" id="IPR029052">
    <property type="entry name" value="Metallo-depent_PP-like"/>
</dbReference>
<evidence type="ECO:0000313" key="8">
    <source>
        <dbReference type="EMBL" id="RKX66251.1"/>
    </source>
</evidence>
<dbReference type="PANTHER" id="PTHR34990">
    <property type="entry name" value="UDP-2,3-DIACYLGLUCOSAMINE HYDROLASE-RELATED"/>
    <property type="match status" value="1"/>
</dbReference>
<dbReference type="GO" id="GO:0046872">
    <property type="term" value="F:metal ion binding"/>
    <property type="evidence" value="ECO:0007669"/>
    <property type="project" value="UniProtKB-KW"/>
</dbReference>
<keyword evidence="1" id="KW-1003">Cell membrane</keyword>
<name>A0A660S838_UNCT6</name>
<comment type="caution">
    <text evidence="8">The sequence shown here is derived from an EMBL/GenBank/DDBJ whole genome shotgun (WGS) entry which is preliminary data.</text>
</comment>
<dbReference type="SUPFAM" id="SSF56300">
    <property type="entry name" value="Metallo-dependent phosphatases"/>
    <property type="match status" value="1"/>
</dbReference>
<sequence length="236" mass="27705">MIYIVSDVHLGPTSSLKPEIARENFITFVNGIESGAHLYILGDLFDFYLRKGNKLIFGDKYILELLHKCTRRGIKISVFSGNHDFWLGNCLKSYGIDFIRFKREIKYGNKRLFLSHGDIFFKGSRWISLINWLSKSHIFYVLARTIPEDILFNIIKFASSHERNPIHPINPYLDFCKKNNYDIFILGHYHTTDIIKCDNKILITPGDFATKYTYLRIDDKFICLIKKNKIINKIRI</sequence>
<dbReference type="Pfam" id="PF00149">
    <property type="entry name" value="Metallophos"/>
    <property type="match status" value="1"/>
</dbReference>
<evidence type="ECO:0000313" key="9">
    <source>
        <dbReference type="Proteomes" id="UP000282321"/>
    </source>
</evidence>
<dbReference type="GO" id="GO:0009245">
    <property type="term" value="P:lipid A biosynthetic process"/>
    <property type="evidence" value="ECO:0007669"/>
    <property type="project" value="TreeGrafter"/>
</dbReference>
<keyword evidence="4" id="KW-0378">Hydrolase</keyword>
<protein>
    <recommendedName>
        <fullName evidence="7">Calcineurin-like phosphoesterase domain-containing protein</fullName>
    </recommendedName>
</protein>
<evidence type="ECO:0000256" key="2">
    <source>
        <dbReference type="ARBA" id="ARBA00022519"/>
    </source>
</evidence>
<evidence type="ECO:0000256" key="6">
    <source>
        <dbReference type="ARBA" id="ARBA00023211"/>
    </source>
</evidence>
<evidence type="ECO:0000256" key="5">
    <source>
        <dbReference type="ARBA" id="ARBA00023136"/>
    </source>
</evidence>
<dbReference type="AlphaFoldDB" id="A0A660S838"/>
<gene>
    <name evidence="8" type="ORF">DRP44_04545</name>
</gene>
<feature type="domain" description="Calcineurin-like phosphoesterase" evidence="7">
    <location>
        <begin position="2"/>
        <end position="191"/>
    </location>
</feature>
<dbReference type="Gene3D" id="3.60.21.10">
    <property type="match status" value="1"/>
</dbReference>
<evidence type="ECO:0000256" key="3">
    <source>
        <dbReference type="ARBA" id="ARBA00022723"/>
    </source>
</evidence>
<evidence type="ECO:0000259" key="7">
    <source>
        <dbReference type="Pfam" id="PF00149"/>
    </source>
</evidence>
<evidence type="ECO:0000256" key="1">
    <source>
        <dbReference type="ARBA" id="ARBA00022475"/>
    </source>
</evidence>
<evidence type="ECO:0000256" key="4">
    <source>
        <dbReference type="ARBA" id="ARBA00022801"/>
    </source>
</evidence>
<reference evidence="8 9" key="1">
    <citation type="submission" date="2018-06" db="EMBL/GenBank/DDBJ databases">
        <title>Extensive metabolic versatility and redundancy in microbially diverse, dynamic hydrothermal sediments.</title>
        <authorList>
            <person name="Dombrowski N."/>
            <person name="Teske A."/>
            <person name="Baker B.J."/>
        </authorList>
    </citation>
    <scope>NUCLEOTIDE SEQUENCE [LARGE SCALE GENOMIC DNA]</scope>
    <source>
        <strain evidence="8">B35_G9</strain>
    </source>
</reference>